<proteinExistence type="predicted"/>
<protein>
    <submittedName>
        <fullName evidence="1">Uncharacterized protein</fullName>
    </submittedName>
</protein>
<dbReference type="Proteomes" id="UP001223144">
    <property type="component" value="Unassembled WGS sequence"/>
</dbReference>
<organism evidence="1 2">
    <name type="scientific">Streptomyces chengmaiensis</name>
    <dbReference type="NCBI Taxonomy" id="3040919"/>
    <lineage>
        <taxon>Bacteria</taxon>
        <taxon>Bacillati</taxon>
        <taxon>Actinomycetota</taxon>
        <taxon>Actinomycetes</taxon>
        <taxon>Kitasatosporales</taxon>
        <taxon>Streptomycetaceae</taxon>
        <taxon>Streptomyces</taxon>
    </lineage>
</organism>
<dbReference type="RefSeq" id="WP_279927374.1">
    <property type="nucleotide sequence ID" value="NZ_JARWBG010000008.1"/>
</dbReference>
<sequence>MSELMRRPAGMPVSRQVHRELRQVAGELHVEQARTRAVSSLAENAMGEVAYLKRQQAELERMCPDAAEALALIANTAAGAIAKQVHRFGNDLA</sequence>
<accession>A0ABT6HK40</accession>
<evidence type="ECO:0000313" key="1">
    <source>
        <dbReference type="EMBL" id="MDH2389078.1"/>
    </source>
</evidence>
<dbReference type="EMBL" id="JARWBG010000008">
    <property type="protein sequence ID" value="MDH2389078.1"/>
    <property type="molecule type" value="Genomic_DNA"/>
</dbReference>
<name>A0ABT6HK40_9ACTN</name>
<evidence type="ECO:0000313" key="2">
    <source>
        <dbReference type="Proteomes" id="UP001223144"/>
    </source>
</evidence>
<reference evidence="1 2" key="1">
    <citation type="submission" date="2023-04" db="EMBL/GenBank/DDBJ databases">
        <title>Streptomyces chengmaiensis sp. nov. isolated from the stem of mangrove plant in Hainan.</title>
        <authorList>
            <person name="Huang X."/>
            <person name="Zhou S."/>
            <person name="Chu X."/>
            <person name="Xie Y."/>
            <person name="Lin Y."/>
        </authorList>
    </citation>
    <scope>NUCLEOTIDE SEQUENCE [LARGE SCALE GENOMIC DNA]</scope>
    <source>
        <strain evidence="1 2">HNM0663</strain>
    </source>
</reference>
<gene>
    <name evidence="1" type="ORF">QCN29_09795</name>
</gene>
<keyword evidence="2" id="KW-1185">Reference proteome</keyword>
<comment type="caution">
    <text evidence="1">The sequence shown here is derived from an EMBL/GenBank/DDBJ whole genome shotgun (WGS) entry which is preliminary data.</text>
</comment>